<protein>
    <submittedName>
        <fullName evidence="1">Uncharacterized protein</fullName>
    </submittedName>
</protein>
<accession>A0A1V4JAI5</accession>
<organism evidence="1 2">
    <name type="scientific">Patagioenas fasciata monilis</name>
    <dbReference type="NCBI Taxonomy" id="372326"/>
    <lineage>
        <taxon>Eukaryota</taxon>
        <taxon>Metazoa</taxon>
        <taxon>Chordata</taxon>
        <taxon>Craniata</taxon>
        <taxon>Vertebrata</taxon>
        <taxon>Euteleostomi</taxon>
        <taxon>Archelosauria</taxon>
        <taxon>Archosauria</taxon>
        <taxon>Dinosauria</taxon>
        <taxon>Saurischia</taxon>
        <taxon>Theropoda</taxon>
        <taxon>Coelurosauria</taxon>
        <taxon>Aves</taxon>
        <taxon>Neognathae</taxon>
        <taxon>Neoaves</taxon>
        <taxon>Columbimorphae</taxon>
        <taxon>Columbiformes</taxon>
        <taxon>Columbidae</taxon>
        <taxon>Patagioenas</taxon>
    </lineage>
</organism>
<evidence type="ECO:0000313" key="2">
    <source>
        <dbReference type="Proteomes" id="UP000190648"/>
    </source>
</evidence>
<sequence>MERQNCECKLCYKSVLPSGQHHPSQELKSLLLSWQEQVHSLNFSLESPGTFGYLCSNFNKPPGLALKISSATANKLSYTWRRVLNTHLDTNLEYRKNLD</sequence>
<dbReference type="AlphaFoldDB" id="A0A1V4JAI5"/>
<comment type="caution">
    <text evidence="1">The sequence shown here is derived from an EMBL/GenBank/DDBJ whole genome shotgun (WGS) entry which is preliminary data.</text>
</comment>
<dbReference type="Proteomes" id="UP000190648">
    <property type="component" value="Unassembled WGS sequence"/>
</dbReference>
<gene>
    <name evidence="1" type="ORF">AV530_013099</name>
</gene>
<keyword evidence="2" id="KW-1185">Reference proteome</keyword>
<proteinExistence type="predicted"/>
<dbReference type="EMBL" id="LSYS01008398">
    <property type="protein sequence ID" value="OPJ69064.1"/>
    <property type="molecule type" value="Genomic_DNA"/>
</dbReference>
<reference evidence="1 2" key="1">
    <citation type="submission" date="2016-02" db="EMBL/GenBank/DDBJ databases">
        <title>Band-tailed pigeon sequencing and assembly.</title>
        <authorList>
            <person name="Soares A.E."/>
            <person name="Novak B.J."/>
            <person name="Rice E.S."/>
            <person name="O'Connell B."/>
            <person name="Chang D."/>
            <person name="Weber S."/>
            <person name="Shapiro B."/>
        </authorList>
    </citation>
    <scope>NUCLEOTIDE SEQUENCE [LARGE SCALE GENOMIC DNA]</scope>
    <source>
        <strain evidence="1">BTP2013</strain>
        <tissue evidence="1">Blood</tissue>
    </source>
</reference>
<name>A0A1V4JAI5_PATFA</name>
<evidence type="ECO:0000313" key="1">
    <source>
        <dbReference type="EMBL" id="OPJ69064.1"/>
    </source>
</evidence>